<evidence type="ECO:0000313" key="3">
    <source>
        <dbReference type="Proteomes" id="UP000703295"/>
    </source>
</evidence>
<gene>
    <name evidence="2" type="ORF">H6A31_09265</name>
</gene>
<accession>A0ABS2EVY1</accession>
<evidence type="ECO:0000259" key="1">
    <source>
        <dbReference type="Pfam" id="PF00899"/>
    </source>
</evidence>
<keyword evidence="2" id="KW-0548">Nucleotidyltransferase</keyword>
<protein>
    <submittedName>
        <fullName evidence="2">ThiF family adenylyltransferase</fullName>
    </submittedName>
</protein>
<dbReference type="Gene3D" id="3.40.50.720">
    <property type="entry name" value="NAD(P)-binding Rossmann-like Domain"/>
    <property type="match status" value="1"/>
</dbReference>
<dbReference type="Proteomes" id="UP000703295">
    <property type="component" value="Unassembled WGS sequence"/>
</dbReference>
<comment type="caution">
    <text evidence="2">The sequence shown here is derived from an EMBL/GenBank/DDBJ whole genome shotgun (WGS) entry which is preliminary data.</text>
</comment>
<name>A0ABS2EVY1_9BACE</name>
<dbReference type="InterPro" id="IPR045886">
    <property type="entry name" value="ThiF/MoeB/HesA"/>
</dbReference>
<keyword evidence="2" id="KW-0808">Transferase</keyword>
<dbReference type="PANTHER" id="PTHR10953:SF102">
    <property type="entry name" value="ADENYLYLTRANSFERASE AND SULFURTRANSFERASE MOCS3"/>
    <property type="match status" value="1"/>
</dbReference>
<dbReference type="RefSeq" id="WP_204476036.1">
    <property type="nucleotide sequence ID" value="NZ_JACJJW010000022.1"/>
</dbReference>
<proteinExistence type="predicted"/>
<feature type="domain" description="THIF-type NAD/FAD binding fold" evidence="1">
    <location>
        <begin position="27"/>
        <end position="268"/>
    </location>
</feature>
<evidence type="ECO:0000313" key="2">
    <source>
        <dbReference type="EMBL" id="MBM6758862.1"/>
    </source>
</evidence>
<dbReference type="GO" id="GO:0016779">
    <property type="term" value="F:nucleotidyltransferase activity"/>
    <property type="evidence" value="ECO:0007669"/>
    <property type="project" value="UniProtKB-KW"/>
</dbReference>
<dbReference type="Pfam" id="PF00899">
    <property type="entry name" value="ThiF"/>
    <property type="match status" value="1"/>
</dbReference>
<dbReference type="EMBL" id="JACJJW010000022">
    <property type="protein sequence ID" value="MBM6758862.1"/>
    <property type="molecule type" value="Genomic_DNA"/>
</dbReference>
<dbReference type="SUPFAM" id="SSF69572">
    <property type="entry name" value="Activating enzymes of the ubiquitin-like proteins"/>
    <property type="match status" value="1"/>
</dbReference>
<dbReference type="InterPro" id="IPR035985">
    <property type="entry name" value="Ubiquitin-activating_enz"/>
</dbReference>
<dbReference type="CDD" id="cd00757">
    <property type="entry name" value="ThiF_MoeB_HesA_family"/>
    <property type="match status" value="1"/>
</dbReference>
<sequence>MKETDFIPTLSPVWGADIFPLLSWFKLDQIKHANVMVVGCGALGNEVLKNLALFGIEHLVIVDFDTIEPSNLTRSILFRKGDAETHQFKAFVAAKRLREINPSIQVLPLTGNICHDVGLGLLRRMDVVIGCVDNRWARYCLNRLCMRVGIPWVDGGIDGLEGTARVFIPGKNCYACNLGPEALKDLSYRLSCGSTIRRNEQAGRIPTTPIIASIIGAVEAQEAIKLLHPDELEHEELTSLCGKMFYYEGQHLTSRIVEFKGYDDECPVHEQWKPVEKVNLTTTLPIEEMLTGLSKHLGCKNIEIVLRDHSFVDYLTERKNDRKIHVMLPDYAITGYIEKEPSLCHLPFHALYQHEIKSIGTDFPYKKLNLSQVGIPPWSILHVHTEKGTRYVELADEQNYITYLFQNEQI</sequence>
<dbReference type="PANTHER" id="PTHR10953">
    <property type="entry name" value="UBIQUITIN-ACTIVATING ENZYME E1"/>
    <property type="match status" value="1"/>
</dbReference>
<keyword evidence="3" id="KW-1185">Reference proteome</keyword>
<dbReference type="InterPro" id="IPR000594">
    <property type="entry name" value="ThiF_NAD_FAD-bd"/>
</dbReference>
<reference evidence="2 3" key="1">
    <citation type="journal article" date="2021" name="Sci. Rep.">
        <title>The distribution of antibiotic resistance genes in chicken gut microbiota commensals.</title>
        <authorList>
            <person name="Juricova H."/>
            <person name="Matiasovicova J."/>
            <person name="Kubasova T."/>
            <person name="Cejkova D."/>
            <person name="Rychlik I."/>
        </authorList>
    </citation>
    <scope>NUCLEOTIDE SEQUENCE [LARGE SCALE GENOMIC DNA]</scope>
    <source>
        <strain evidence="2 3">An801</strain>
    </source>
</reference>
<organism evidence="2 3">
    <name type="scientific">Bacteroides mediterraneensis</name>
    <dbReference type="NCBI Taxonomy" id="1841856"/>
    <lineage>
        <taxon>Bacteria</taxon>
        <taxon>Pseudomonadati</taxon>
        <taxon>Bacteroidota</taxon>
        <taxon>Bacteroidia</taxon>
        <taxon>Bacteroidales</taxon>
        <taxon>Bacteroidaceae</taxon>
        <taxon>Bacteroides</taxon>
    </lineage>
</organism>